<dbReference type="InterPro" id="IPR041662">
    <property type="entry name" value="SusD-like_2"/>
</dbReference>
<organism evidence="2 3">
    <name type="scientific">Leptobacterium flavescens</name>
    <dbReference type="NCBI Taxonomy" id="472055"/>
    <lineage>
        <taxon>Bacteria</taxon>
        <taxon>Pseudomonadati</taxon>
        <taxon>Bacteroidota</taxon>
        <taxon>Flavobacteriia</taxon>
        <taxon>Flavobacteriales</taxon>
        <taxon>Flavobacteriaceae</taxon>
        <taxon>Leptobacterium</taxon>
    </lineage>
</organism>
<dbReference type="GO" id="GO:0005509">
    <property type="term" value="F:calcium ion binding"/>
    <property type="evidence" value="ECO:0007669"/>
    <property type="project" value="InterPro"/>
</dbReference>
<evidence type="ECO:0000313" key="2">
    <source>
        <dbReference type="EMBL" id="NER15155.1"/>
    </source>
</evidence>
<reference evidence="2 3" key="1">
    <citation type="submission" date="2020-01" db="EMBL/GenBank/DDBJ databases">
        <title>Leptobacterium flavescens.</title>
        <authorList>
            <person name="Wang G."/>
        </authorList>
    </citation>
    <scope>NUCLEOTIDE SEQUENCE [LARGE SCALE GENOMIC DNA]</scope>
    <source>
        <strain evidence="2 3">KCTC 22160</strain>
    </source>
</reference>
<dbReference type="Gene3D" id="1.25.40.390">
    <property type="match status" value="2"/>
</dbReference>
<evidence type="ECO:0000259" key="1">
    <source>
        <dbReference type="PROSITE" id="PS50222"/>
    </source>
</evidence>
<feature type="domain" description="EF-hand" evidence="1">
    <location>
        <begin position="460"/>
        <end position="495"/>
    </location>
</feature>
<dbReference type="InterPro" id="IPR011990">
    <property type="entry name" value="TPR-like_helical_dom_sf"/>
</dbReference>
<evidence type="ECO:0000313" key="3">
    <source>
        <dbReference type="Proteomes" id="UP000468581"/>
    </source>
</evidence>
<dbReference type="PROSITE" id="PS50222">
    <property type="entry name" value="EF_HAND_2"/>
    <property type="match status" value="1"/>
</dbReference>
<protein>
    <submittedName>
        <fullName evidence="2">SusD/RagB family nutrient-binding outer membrane lipoprotein</fullName>
    </submittedName>
</protein>
<dbReference type="InterPro" id="IPR002048">
    <property type="entry name" value="EF_hand_dom"/>
</dbReference>
<comment type="caution">
    <text evidence="2">The sequence shown here is derived from an EMBL/GenBank/DDBJ whole genome shotgun (WGS) entry which is preliminary data.</text>
</comment>
<accession>A0A6P0UPR6</accession>
<keyword evidence="3" id="KW-1185">Reference proteome</keyword>
<dbReference type="EMBL" id="JAABOO010000004">
    <property type="protein sequence ID" value="NER15155.1"/>
    <property type="molecule type" value="Genomic_DNA"/>
</dbReference>
<name>A0A6P0UPR6_9FLAO</name>
<proteinExistence type="predicted"/>
<gene>
    <name evidence="2" type="ORF">GWK08_16995</name>
</gene>
<keyword evidence="2" id="KW-0449">Lipoprotein</keyword>
<dbReference type="AlphaFoldDB" id="A0A6P0UPR6"/>
<dbReference type="SUPFAM" id="SSF48452">
    <property type="entry name" value="TPR-like"/>
    <property type="match status" value="1"/>
</dbReference>
<dbReference type="Pfam" id="PF12771">
    <property type="entry name" value="SusD-like_2"/>
    <property type="match status" value="1"/>
</dbReference>
<sequence>MLVLGLLFSCESTELDLTENPNLLDQEEVSADFLLNSAQLDFARLIGGINGLGDIGAELTRIHYMSGRQYNQNYSADSFNNEWRMAYSQILSDLNRLYPLAEEGDLHYHTGIGRTLEAFIIVTLVDFFGDIPYTETLQGLDNFNPALNTGEEIYATALRLLTEAETAFNVDPKPIFQPEFDLFYGIKSDSDIDIEAWIKAINSIRIKIYAQTRLVDPDAAGKINTIIDSGNYISDSSEDFQFRWGANLANPNTRSPQYTASYINTGAAEYMSNGLMNYMMSDKVGNASATFEEMDPRIRYYFYRQNATTPGAAGARPNQQRLSCSVESPPPHYVAGGFNFCNLPNGYWGRDHGDDDGIPPDGLLRTVWGVYPFGGRFDDNTFEEVDQGIGGGGAGITPVFLSSTIDFIRAELAMVAENTVDARTFMLAGIAKSFTKVRSFGTLDTSADLSTSAPPSDDADYMAEVGELFDAADTNGKWNILANEFFVTLFGNGIDAYNFYRRVGAPFDLQPNLEPNPGAFIRSHFYPGNLANNNSNVTQKSGVTDRVFWDTNPETGFPIAN</sequence>
<dbReference type="Proteomes" id="UP000468581">
    <property type="component" value="Unassembled WGS sequence"/>
</dbReference>